<keyword evidence="1" id="KW-0479">Metal-binding</keyword>
<comment type="catalytic activity">
    <reaction evidence="1">
        <text>S-ubiquitinyl-[E2 ubiquitin-conjugating enzyme]-L-cysteine + [acceptor protein]-L-lysine = [E2 ubiquitin-conjugating enzyme]-L-cysteine + N(6)-ubiquitinyl-[acceptor protein]-L-lysine.</text>
        <dbReference type="EC" id="2.3.2.27"/>
    </reaction>
</comment>
<dbReference type="Ensembl" id="ENSEBUT00000004801.1">
    <property type="protein sequence ID" value="ENSEBUP00000004369.1"/>
    <property type="gene ID" value="ENSEBUG00000003046.1"/>
</dbReference>
<comment type="pathway">
    <text evidence="1">Protein modification; protein ubiquitination.</text>
</comment>
<dbReference type="GO" id="GO:0005737">
    <property type="term" value="C:cytoplasm"/>
    <property type="evidence" value="ECO:0007669"/>
    <property type="project" value="TreeGrafter"/>
</dbReference>
<comment type="similarity">
    <text evidence="1">Belongs to the E3 ubiquitin-protein ligase UBR1-like family.</text>
</comment>
<dbReference type="GO" id="GO:0008270">
    <property type="term" value="F:zinc ion binding"/>
    <property type="evidence" value="ECO:0007669"/>
    <property type="project" value="UniProtKB-UniRule"/>
</dbReference>
<evidence type="ECO:0000313" key="4">
    <source>
        <dbReference type="Proteomes" id="UP000694388"/>
    </source>
</evidence>
<comment type="function">
    <text evidence="1">Ubiquitin ligase protein which is a component of the N-end rule pathway. Recognizes and binds to proteins bearing specific N-terminal residues that are destabilizing according to the N-end rule, leading to their ubiquitination and subsequent degradation.</text>
</comment>
<organism evidence="3 4">
    <name type="scientific">Eptatretus burgeri</name>
    <name type="common">Inshore hagfish</name>
    <dbReference type="NCBI Taxonomy" id="7764"/>
    <lineage>
        <taxon>Eukaryota</taxon>
        <taxon>Metazoa</taxon>
        <taxon>Chordata</taxon>
        <taxon>Craniata</taxon>
        <taxon>Vertebrata</taxon>
        <taxon>Cyclostomata</taxon>
        <taxon>Myxini</taxon>
        <taxon>Myxiniformes</taxon>
        <taxon>Myxinidae</taxon>
        <taxon>Eptatretinae</taxon>
        <taxon>Eptatretus</taxon>
    </lineage>
</organism>
<dbReference type="InterPro" id="IPR039164">
    <property type="entry name" value="UBR1-like"/>
</dbReference>
<dbReference type="GO" id="GO:0061630">
    <property type="term" value="F:ubiquitin protein ligase activity"/>
    <property type="evidence" value="ECO:0007669"/>
    <property type="project" value="UniProtKB-UniRule"/>
</dbReference>
<sequence length="365" mass="41804">LTQDRKIEAIPSILEVDLFHVLVRHVLFYSEKCRSLRPTPLSSSIDDLYLLHLVTMVHIVQILLTCETEKTKADQEQIPEGHRHCAFVNISHINVYLTMSLSLPNRPNTTSCPWQLRQMLRAAILPFFRCAALFFHFLLGVPLPSGLQGNGPEQFDLLCHYLSLPTNLTTLFDTYRETVDPLLRRWLDDINILRSLNEVGPWYPRKLNKMVHLPQDYSSLINKASRFRCPHSDGEDNRTPTLCLVCGTILCSQCYSCQAELDGEDVGACIAHSAICGAGIGIFLRVRECQTLLLCGKNKGCFYPPPYLDEYGETDQLLRRGNPLRLCLERYHKLQRLWHLHAIPEEIAHAQEANQSFTTNDWQHL</sequence>
<dbReference type="AlphaFoldDB" id="A0A8C4PXU3"/>
<keyword evidence="1" id="KW-0833">Ubl conjugation pathway</keyword>
<reference evidence="3" key="2">
    <citation type="submission" date="2025-09" db="UniProtKB">
        <authorList>
            <consortium name="Ensembl"/>
        </authorList>
    </citation>
    <scope>IDENTIFICATION</scope>
</reference>
<evidence type="ECO:0000313" key="3">
    <source>
        <dbReference type="Ensembl" id="ENSEBUP00000004369.1"/>
    </source>
</evidence>
<keyword evidence="1" id="KW-0863">Zinc-finger</keyword>
<evidence type="ECO:0000256" key="1">
    <source>
        <dbReference type="RuleBase" id="RU366018"/>
    </source>
</evidence>
<keyword evidence="1" id="KW-0862">Zinc</keyword>
<name>A0A8C4PXU3_EPTBU</name>
<reference evidence="3" key="1">
    <citation type="submission" date="2025-08" db="UniProtKB">
        <authorList>
            <consortium name="Ensembl"/>
        </authorList>
    </citation>
    <scope>IDENTIFICATION</scope>
</reference>
<keyword evidence="4" id="KW-1185">Reference proteome</keyword>
<evidence type="ECO:0000259" key="2">
    <source>
        <dbReference type="Pfam" id="PF18995"/>
    </source>
</evidence>
<dbReference type="Pfam" id="PF18995">
    <property type="entry name" value="PRT6_C"/>
    <property type="match status" value="1"/>
</dbReference>
<proteinExistence type="inferred from homology"/>
<dbReference type="GO" id="GO:0000151">
    <property type="term" value="C:ubiquitin ligase complex"/>
    <property type="evidence" value="ECO:0007669"/>
    <property type="project" value="TreeGrafter"/>
</dbReference>
<dbReference type="InterPro" id="IPR044046">
    <property type="entry name" value="E3_ligase_UBR-like_C"/>
</dbReference>
<dbReference type="GO" id="GO:0016567">
    <property type="term" value="P:protein ubiquitination"/>
    <property type="evidence" value="ECO:0007669"/>
    <property type="project" value="UniProtKB-UniRule"/>
</dbReference>
<dbReference type="PANTHER" id="PTHR21497:SF24">
    <property type="entry name" value="E3 UBIQUITIN-PROTEIN LIGASE UBR1"/>
    <property type="match status" value="1"/>
</dbReference>
<protein>
    <recommendedName>
        <fullName evidence="1">E3 ubiquitin-protein ligase</fullName>
        <ecNumber evidence="1">2.3.2.27</ecNumber>
    </recommendedName>
</protein>
<dbReference type="EC" id="2.3.2.27" evidence="1"/>
<dbReference type="GO" id="GO:0071596">
    <property type="term" value="P:ubiquitin-dependent protein catabolic process via the N-end rule pathway"/>
    <property type="evidence" value="ECO:0007669"/>
    <property type="project" value="UniProtKB-UniRule"/>
</dbReference>
<accession>A0A8C4PXU3</accession>
<dbReference type="PANTHER" id="PTHR21497">
    <property type="entry name" value="UBIQUITIN LIGASE E3 ALPHA-RELATED"/>
    <property type="match status" value="1"/>
</dbReference>
<dbReference type="OMA" id="QFPRESN"/>
<dbReference type="Proteomes" id="UP000694388">
    <property type="component" value="Unplaced"/>
</dbReference>
<dbReference type="UniPathway" id="UPA00143"/>
<feature type="domain" description="E3 ubiquitin-protein ligase UBR-like C-terminal" evidence="2">
    <location>
        <begin position="8"/>
        <end position="338"/>
    </location>
</feature>
<dbReference type="GeneTree" id="ENSGT00950000183075"/>
<keyword evidence="1" id="KW-0808">Transferase</keyword>